<evidence type="ECO:0000313" key="4">
    <source>
        <dbReference type="WBParaSite" id="nRc.2.0.1.t36814-RA"/>
    </source>
</evidence>
<proteinExistence type="predicted"/>
<dbReference type="WBParaSite" id="nRc.2.0.1.t36814-RA">
    <property type="protein sequence ID" value="nRc.2.0.1.t36814-RA"/>
    <property type="gene ID" value="nRc.2.0.1.g36814"/>
</dbReference>
<dbReference type="PANTHER" id="PTHR37437">
    <property type="entry name" value="LIPOCALIN-RELATED PROTEIN-RELATED"/>
    <property type="match status" value="1"/>
</dbReference>
<name>A0A915KFR8_ROMCU</name>
<feature type="domain" description="Lipocalin" evidence="2">
    <location>
        <begin position="39"/>
        <end position="163"/>
    </location>
</feature>
<protein>
    <recommendedName>
        <fullName evidence="2">Lipocalin domain-containing protein</fullName>
    </recommendedName>
</protein>
<evidence type="ECO:0000313" key="3">
    <source>
        <dbReference type="Proteomes" id="UP000887565"/>
    </source>
</evidence>
<dbReference type="Pfam" id="PF24976">
    <property type="entry name" value="Lipocalin_10"/>
    <property type="match status" value="1"/>
</dbReference>
<dbReference type="InterPro" id="IPR056868">
    <property type="entry name" value="Lipocalin_dom_nem"/>
</dbReference>
<feature type="compositionally biased region" description="Basic and acidic residues" evidence="1">
    <location>
        <begin position="201"/>
        <end position="218"/>
    </location>
</feature>
<reference evidence="4" key="1">
    <citation type="submission" date="2022-11" db="UniProtKB">
        <authorList>
            <consortium name="WormBaseParasite"/>
        </authorList>
    </citation>
    <scope>IDENTIFICATION</scope>
</reference>
<accession>A0A915KFR8</accession>
<evidence type="ECO:0000256" key="1">
    <source>
        <dbReference type="SAM" id="MobiDB-lite"/>
    </source>
</evidence>
<sequence>MGVVLAQLHLGISTTQCLKSPRPLQEIGTRSNSALTNPNGSTSSFSILDSYHDGAPHGFSKVGFGYGLINNEEAYVYTQSDPCPYQVVATGPTSDDGQYEYILLSNWAKYPVIGLTKSLTTFFTTQQKPSVENELRSHGYTNFFTDALGSVSVMDWSYCKQVAQNQNAATATSAVNISRVNGTVEVTRHSIQRNGRGPLDGWKRATDQKRGEPIRSDSDGIGQTAGTLFETLAN</sequence>
<dbReference type="PANTHER" id="PTHR37437:SF5">
    <property type="entry name" value="LIPOCALIN-RELATED PROTEIN"/>
    <property type="match status" value="1"/>
</dbReference>
<feature type="region of interest" description="Disordered" evidence="1">
    <location>
        <begin position="193"/>
        <end position="226"/>
    </location>
</feature>
<dbReference type="AlphaFoldDB" id="A0A915KFR8"/>
<evidence type="ECO:0000259" key="2">
    <source>
        <dbReference type="Pfam" id="PF24976"/>
    </source>
</evidence>
<dbReference type="Proteomes" id="UP000887565">
    <property type="component" value="Unplaced"/>
</dbReference>
<organism evidence="3 4">
    <name type="scientific">Romanomermis culicivorax</name>
    <name type="common">Nematode worm</name>
    <dbReference type="NCBI Taxonomy" id="13658"/>
    <lineage>
        <taxon>Eukaryota</taxon>
        <taxon>Metazoa</taxon>
        <taxon>Ecdysozoa</taxon>
        <taxon>Nematoda</taxon>
        <taxon>Enoplea</taxon>
        <taxon>Dorylaimia</taxon>
        <taxon>Mermithida</taxon>
        <taxon>Mermithoidea</taxon>
        <taxon>Mermithidae</taxon>
        <taxon>Romanomermis</taxon>
    </lineage>
</organism>
<keyword evidence="3" id="KW-1185">Reference proteome</keyword>